<evidence type="ECO:0000256" key="7">
    <source>
        <dbReference type="ARBA" id="ARBA00022840"/>
    </source>
</evidence>
<reference evidence="11 12" key="1">
    <citation type="submission" date="2016-12" db="EMBL/GenBank/DDBJ databases">
        <title>Diversity of luminous bacteria.</title>
        <authorList>
            <person name="Yoshizawa S."/>
            <person name="Kogure K."/>
        </authorList>
    </citation>
    <scope>NUCLEOTIDE SEQUENCE [LARGE SCALE GENOMIC DNA]</scope>
    <source>
        <strain evidence="11 12">ATCC 33715</strain>
    </source>
</reference>
<dbReference type="GO" id="GO:0019521">
    <property type="term" value="P:D-gluconate metabolic process"/>
    <property type="evidence" value="ECO:0007669"/>
    <property type="project" value="UniProtKB-KW"/>
</dbReference>
<evidence type="ECO:0000256" key="2">
    <source>
        <dbReference type="ARBA" id="ARBA00008420"/>
    </source>
</evidence>
<keyword evidence="8" id="KW-0311">Gluconate utilization</keyword>
<dbReference type="AlphaFoldDB" id="A0A2S7X222"/>
<evidence type="ECO:0000313" key="12">
    <source>
        <dbReference type="Proteomes" id="UP000239263"/>
    </source>
</evidence>
<evidence type="ECO:0000256" key="1">
    <source>
        <dbReference type="ARBA" id="ARBA00004761"/>
    </source>
</evidence>
<evidence type="ECO:0000256" key="8">
    <source>
        <dbReference type="ARBA" id="ARBA00023064"/>
    </source>
</evidence>
<proteinExistence type="inferred from homology"/>
<dbReference type="InterPro" id="IPR031322">
    <property type="entry name" value="Shikimate/glucono_kinase"/>
</dbReference>
<keyword evidence="5 10" id="KW-0547">Nucleotide-binding</keyword>
<evidence type="ECO:0000256" key="5">
    <source>
        <dbReference type="ARBA" id="ARBA00022741"/>
    </source>
</evidence>
<dbReference type="Proteomes" id="UP000239263">
    <property type="component" value="Unassembled WGS sequence"/>
</dbReference>
<dbReference type="GO" id="GO:0046316">
    <property type="term" value="F:gluconokinase activity"/>
    <property type="evidence" value="ECO:0007669"/>
    <property type="project" value="UniProtKB-EC"/>
</dbReference>
<organism evidence="11 12">
    <name type="scientific">Aliivibrio sifiae</name>
    <dbReference type="NCBI Taxonomy" id="566293"/>
    <lineage>
        <taxon>Bacteria</taxon>
        <taxon>Pseudomonadati</taxon>
        <taxon>Pseudomonadota</taxon>
        <taxon>Gammaproteobacteria</taxon>
        <taxon>Vibrionales</taxon>
        <taxon>Vibrionaceae</taxon>
        <taxon>Aliivibrio</taxon>
    </lineage>
</organism>
<dbReference type="PANTHER" id="PTHR43442">
    <property type="entry name" value="GLUCONOKINASE-RELATED"/>
    <property type="match status" value="1"/>
</dbReference>
<dbReference type="InterPro" id="IPR006001">
    <property type="entry name" value="Therm_gnt_kin"/>
</dbReference>
<comment type="pathway">
    <text evidence="1">Carbohydrate acid metabolism.</text>
</comment>
<dbReference type="SUPFAM" id="SSF52540">
    <property type="entry name" value="P-loop containing nucleoside triphosphate hydrolases"/>
    <property type="match status" value="1"/>
</dbReference>
<evidence type="ECO:0000256" key="10">
    <source>
        <dbReference type="RuleBase" id="RU363066"/>
    </source>
</evidence>
<keyword evidence="6 10" id="KW-0418">Kinase</keyword>
<dbReference type="OrthoDB" id="9795716at2"/>
<comment type="caution">
    <text evidence="11">The sequence shown here is derived from an EMBL/GenBank/DDBJ whole genome shotgun (WGS) entry which is preliminary data.</text>
</comment>
<keyword evidence="7 10" id="KW-0067">ATP-binding</keyword>
<evidence type="ECO:0000256" key="9">
    <source>
        <dbReference type="ARBA" id="ARBA00048090"/>
    </source>
</evidence>
<evidence type="ECO:0000256" key="6">
    <source>
        <dbReference type="ARBA" id="ARBA00022777"/>
    </source>
</evidence>
<dbReference type="PRINTS" id="PR01100">
    <property type="entry name" value="SHIKIMTKNASE"/>
</dbReference>
<evidence type="ECO:0000256" key="4">
    <source>
        <dbReference type="ARBA" id="ARBA00022679"/>
    </source>
</evidence>
<comment type="similarity">
    <text evidence="2 10">Belongs to the gluconokinase GntK/GntV family.</text>
</comment>
<dbReference type="Pfam" id="PF01202">
    <property type="entry name" value="SKI"/>
    <property type="match status" value="1"/>
</dbReference>
<protein>
    <recommendedName>
        <fullName evidence="3 10">Gluconokinase</fullName>
        <ecNumber evidence="3 10">2.7.1.12</ecNumber>
    </recommendedName>
</protein>
<evidence type="ECO:0000256" key="3">
    <source>
        <dbReference type="ARBA" id="ARBA00012054"/>
    </source>
</evidence>
<dbReference type="NCBIfam" id="TIGR01313">
    <property type="entry name" value="therm_gnt_kin"/>
    <property type="match status" value="1"/>
</dbReference>
<evidence type="ECO:0000313" key="11">
    <source>
        <dbReference type="EMBL" id="PQJ84222.1"/>
    </source>
</evidence>
<dbReference type="Gene3D" id="3.40.50.300">
    <property type="entry name" value="P-loop containing nucleotide triphosphate hydrolases"/>
    <property type="match status" value="1"/>
</dbReference>
<dbReference type="PANTHER" id="PTHR43442:SF3">
    <property type="entry name" value="GLUCONOKINASE-RELATED"/>
    <property type="match status" value="1"/>
</dbReference>
<dbReference type="InterPro" id="IPR027417">
    <property type="entry name" value="P-loop_NTPase"/>
</dbReference>
<dbReference type="EMBL" id="MSCO01000002">
    <property type="protein sequence ID" value="PQJ84222.1"/>
    <property type="molecule type" value="Genomic_DNA"/>
</dbReference>
<gene>
    <name evidence="11" type="primary">idnK</name>
    <name evidence="11" type="ORF">BTO22_11750</name>
</gene>
<dbReference type="FunFam" id="3.40.50.300:FF:000522">
    <property type="entry name" value="Gluconokinase"/>
    <property type="match status" value="1"/>
</dbReference>
<comment type="catalytic activity">
    <reaction evidence="9 10">
        <text>D-gluconate + ATP = 6-phospho-D-gluconate + ADP + H(+)</text>
        <dbReference type="Rhea" id="RHEA:19433"/>
        <dbReference type="ChEBI" id="CHEBI:15378"/>
        <dbReference type="ChEBI" id="CHEBI:18391"/>
        <dbReference type="ChEBI" id="CHEBI:30616"/>
        <dbReference type="ChEBI" id="CHEBI:58759"/>
        <dbReference type="ChEBI" id="CHEBI:456216"/>
        <dbReference type="EC" id="2.7.1.12"/>
    </reaction>
</comment>
<dbReference type="EC" id="2.7.1.12" evidence="3 10"/>
<dbReference type="RefSeq" id="WP_105055699.1">
    <property type="nucleotide sequence ID" value="NZ_CAWNRT010000002.1"/>
</dbReference>
<dbReference type="CDD" id="cd02021">
    <property type="entry name" value="GntK"/>
    <property type="match status" value="1"/>
</dbReference>
<keyword evidence="4 10" id="KW-0808">Transferase</keyword>
<dbReference type="GO" id="GO:0005737">
    <property type="term" value="C:cytoplasm"/>
    <property type="evidence" value="ECO:0007669"/>
    <property type="project" value="TreeGrafter"/>
</dbReference>
<dbReference type="GO" id="GO:0005524">
    <property type="term" value="F:ATP binding"/>
    <property type="evidence" value="ECO:0007669"/>
    <property type="project" value="UniProtKB-KW"/>
</dbReference>
<sequence>MSGKSIIIMGVSGCGKSTIGELLATRISAKFIDGDDLHPKSNILKMSRGEPLSDEDRLPWLERVRDAAFSIESKNETGVIVCSSLKKSYRDKIREGNKNVSFVFLDGSIELILQRMSSRSGHFMKENMVKSQFDILERPVSEKSVITINIDATLNDIIEKTVLELESLSRFSNLSNTQQNKVVA</sequence>
<accession>A0A2S7X222</accession>
<name>A0A2S7X222_9GAMM</name>